<dbReference type="Proteomes" id="UP000473658">
    <property type="component" value="Unassembled WGS sequence"/>
</dbReference>
<keyword evidence="1" id="KW-0812">Transmembrane</keyword>
<evidence type="ECO:0000313" key="3">
    <source>
        <dbReference type="Proteomes" id="UP000473658"/>
    </source>
</evidence>
<evidence type="ECO:0000313" key="2">
    <source>
        <dbReference type="EMBL" id="KAA3504576.1"/>
    </source>
</evidence>
<gene>
    <name evidence="2" type="ORF">DXM27_05005</name>
</gene>
<sequence>MSATYGGFGDMAKLLYALGLLQIIGGILVAMAAKSAIHEILGAIAFGMGVMAIGLAAVIDRLNAMKP</sequence>
<protein>
    <submittedName>
        <fullName evidence="2">Uncharacterized protein</fullName>
    </submittedName>
</protein>
<keyword evidence="1" id="KW-0472">Membrane</keyword>
<feature type="transmembrane region" description="Helical" evidence="1">
    <location>
        <begin position="14"/>
        <end position="33"/>
    </location>
</feature>
<dbReference type="AlphaFoldDB" id="A0AA88JRT2"/>
<proteinExistence type="predicted"/>
<name>A0AA88JRT2_RHIRH</name>
<organism evidence="2 3">
    <name type="scientific">Rhizobium rhizogenes</name>
    <name type="common">Agrobacterium rhizogenes</name>
    <dbReference type="NCBI Taxonomy" id="359"/>
    <lineage>
        <taxon>Bacteria</taxon>
        <taxon>Pseudomonadati</taxon>
        <taxon>Pseudomonadota</taxon>
        <taxon>Alphaproteobacteria</taxon>
        <taxon>Hyphomicrobiales</taxon>
        <taxon>Rhizobiaceae</taxon>
        <taxon>Rhizobium/Agrobacterium group</taxon>
        <taxon>Rhizobium</taxon>
    </lineage>
</organism>
<keyword evidence="1" id="KW-1133">Transmembrane helix</keyword>
<evidence type="ECO:0000256" key="1">
    <source>
        <dbReference type="SAM" id="Phobius"/>
    </source>
</evidence>
<dbReference type="EMBL" id="QRFF01000001">
    <property type="protein sequence ID" value="KAA3504576.1"/>
    <property type="molecule type" value="Genomic_DNA"/>
</dbReference>
<accession>A0AA88JRT2</accession>
<reference evidence="2 3" key="1">
    <citation type="submission" date="2018-08" db="EMBL/GenBank/DDBJ databases">
        <title>Crown Gall in kiwifruit.</title>
        <authorList>
            <person name="Visnovsky S.B."/>
            <person name="Pitman A.R."/>
        </authorList>
    </citation>
    <scope>NUCLEOTIDE SEQUENCE [LARGE SCALE GENOMIC DNA]</scope>
    <source>
        <strain evidence="2 3">SBV_302_78_2</strain>
    </source>
</reference>
<comment type="caution">
    <text evidence="2">The sequence shown here is derived from an EMBL/GenBank/DDBJ whole genome shotgun (WGS) entry which is preliminary data.</text>
</comment>
<feature type="transmembrane region" description="Helical" evidence="1">
    <location>
        <begin position="40"/>
        <end position="59"/>
    </location>
</feature>